<comment type="caution">
    <text evidence="1">The sequence shown here is derived from an EMBL/GenBank/DDBJ whole genome shotgun (WGS) entry which is preliminary data.</text>
</comment>
<accession>A0A0V0Z3A8</accession>
<dbReference type="Proteomes" id="UP000054776">
    <property type="component" value="Unassembled WGS sequence"/>
</dbReference>
<reference evidence="1 2" key="1">
    <citation type="submission" date="2015-01" db="EMBL/GenBank/DDBJ databases">
        <title>Evolution of Trichinella species and genotypes.</title>
        <authorList>
            <person name="Korhonen P.K."/>
            <person name="Edoardo P."/>
            <person name="Giuseppe L.R."/>
            <person name="Gasser R.B."/>
        </authorList>
    </citation>
    <scope>NUCLEOTIDE SEQUENCE [LARGE SCALE GENOMIC DNA]</scope>
    <source>
        <strain evidence="1">ISS3</strain>
    </source>
</reference>
<evidence type="ECO:0000313" key="1">
    <source>
        <dbReference type="EMBL" id="KRY07039.1"/>
    </source>
</evidence>
<keyword evidence="2" id="KW-1185">Reference proteome</keyword>
<dbReference type="OrthoDB" id="10334219at2759"/>
<name>A0A0V0Z3A8_TRISP</name>
<gene>
    <name evidence="1" type="ORF">T01_5742</name>
</gene>
<dbReference type="InParanoid" id="A0A0V0Z3A8"/>
<sequence>MLKSFGCGGHPLARLSCSLLRFRPSYVDDRSTLVGSHTIRRQRRSPSNLTRSCLMAKIYQRLAALFSLSQE</sequence>
<dbReference type="AlphaFoldDB" id="A0A0V0Z3A8"/>
<organism evidence="1 2">
    <name type="scientific">Trichinella spiralis</name>
    <name type="common">Trichina worm</name>
    <dbReference type="NCBI Taxonomy" id="6334"/>
    <lineage>
        <taxon>Eukaryota</taxon>
        <taxon>Metazoa</taxon>
        <taxon>Ecdysozoa</taxon>
        <taxon>Nematoda</taxon>
        <taxon>Enoplea</taxon>
        <taxon>Dorylaimia</taxon>
        <taxon>Trichinellida</taxon>
        <taxon>Trichinellidae</taxon>
        <taxon>Trichinella</taxon>
    </lineage>
</organism>
<proteinExistence type="predicted"/>
<protein>
    <submittedName>
        <fullName evidence="1">Uncharacterized protein</fullName>
    </submittedName>
</protein>
<evidence type="ECO:0000313" key="2">
    <source>
        <dbReference type="Proteomes" id="UP000054776"/>
    </source>
</evidence>
<dbReference type="EMBL" id="JYDH01002891">
    <property type="protein sequence ID" value="KRY07039.1"/>
    <property type="molecule type" value="Genomic_DNA"/>
</dbReference>